<comment type="cofactor">
    <cofactor evidence="1">
        <name>[4Fe-4S] cluster</name>
        <dbReference type="ChEBI" id="CHEBI:49883"/>
    </cofactor>
</comment>
<dbReference type="AlphaFoldDB" id="A0A8G1EGT5"/>
<dbReference type="InterPro" id="IPR036503">
    <property type="entry name" value="Ald_Fedxn_OxRdtase_N_sf"/>
</dbReference>
<protein>
    <submittedName>
        <fullName evidence="10">Aldehyde ferredoxin oxidoreductase</fullName>
    </submittedName>
</protein>
<dbReference type="Gene3D" id="3.60.9.10">
    <property type="entry name" value="Aldehyde ferredoxin oxidoreductase, N-terminal domain"/>
    <property type="match status" value="1"/>
</dbReference>
<dbReference type="Pfam" id="PF01314">
    <property type="entry name" value="AFOR_C"/>
    <property type="match status" value="1"/>
</dbReference>
<accession>A0A8G1EGT5</accession>
<dbReference type="InterPro" id="IPR013984">
    <property type="entry name" value="Ald_Fedxn_OxRdtase_dom2"/>
</dbReference>
<dbReference type="InterPro" id="IPR051919">
    <property type="entry name" value="W-dependent_AOR"/>
</dbReference>
<keyword evidence="3" id="KW-0004">4Fe-4S</keyword>
<evidence type="ECO:0000256" key="7">
    <source>
        <dbReference type="ARBA" id="ARBA00023014"/>
    </source>
</evidence>
<evidence type="ECO:0000256" key="6">
    <source>
        <dbReference type="ARBA" id="ARBA00023004"/>
    </source>
</evidence>
<evidence type="ECO:0000256" key="8">
    <source>
        <dbReference type="ARBA" id="ARBA00049934"/>
    </source>
</evidence>
<dbReference type="PANTHER" id="PTHR30038">
    <property type="entry name" value="ALDEHYDE FERREDOXIN OXIDOREDUCTASE"/>
    <property type="match status" value="1"/>
</dbReference>
<dbReference type="GO" id="GO:0016625">
    <property type="term" value="F:oxidoreductase activity, acting on the aldehyde or oxo group of donors, iron-sulfur protein as acceptor"/>
    <property type="evidence" value="ECO:0007669"/>
    <property type="project" value="InterPro"/>
</dbReference>
<dbReference type="GO" id="GO:0009055">
    <property type="term" value="F:electron transfer activity"/>
    <property type="evidence" value="ECO:0007669"/>
    <property type="project" value="InterPro"/>
</dbReference>
<dbReference type="KEGG" id="mfk:E2N92_08770"/>
<organism evidence="10 11">
    <name type="scientific">Methanofollis formosanus</name>
    <dbReference type="NCBI Taxonomy" id="299308"/>
    <lineage>
        <taxon>Archaea</taxon>
        <taxon>Methanobacteriati</taxon>
        <taxon>Methanobacteriota</taxon>
        <taxon>Stenosarchaea group</taxon>
        <taxon>Methanomicrobia</taxon>
        <taxon>Methanomicrobiales</taxon>
        <taxon>Methanomicrobiaceae</taxon>
        <taxon>Methanofollis</taxon>
    </lineage>
</organism>
<reference evidence="10" key="2">
    <citation type="submission" date="2019-03" db="EMBL/GenBank/DDBJ databases">
        <authorList>
            <person name="Chen S.-C."/>
            <person name="Wu S.-Y."/>
            <person name="Lai M.-C."/>
        </authorList>
    </citation>
    <scope>NUCLEOTIDE SEQUENCE</scope>
    <source>
        <strain evidence="10">ML15</strain>
    </source>
</reference>
<keyword evidence="7" id="KW-0411">Iron-sulfur</keyword>
<evidence type="ECO:0000256" key="3">
    <source>
        <dbReference type="ARBA" id="ARBA00022485"/>
    </source>
</evidence>
<dbReference type="Gene3D" id="1.10.599.10">
    <property type="entry name" value="Aldehyde Ferredoxin Oxidoreductase Protein, subunit A, domain 3"/>
    <property type="match status" value="1"/>
</dbReference>
<dbReference type="Gene3D" id="1.10.569.10">
    <property type="entry name" value="Aldehyde Ferredoxin Oxidoreductase Protein, subunit A, domain 2"/>
    <property type="match status" value="1"/>
</dbReference>
<reference evidence="10" key="1">
    <citation type="journal article" date="2005" name="Int. J. Syst. Evol. Microbiol.">
        <title>Methanofollis formosanus sp. nov., isolated from a fish pond.</title>
        <authorList>
            <person name="Wu S.Y."/>
            <person name="Chen S.C."/>
            <person name="Lai M.C."/>
        </authorList>
    </citation>
    <scope>NUCLEOTIDE SEQUENCE</scope>
    <source>
        <strain evidence="10">ML15</strain>
    </source>
</reference>
<dbReference type="EMBL" id="CP037968">
    <property type="protein sequence ID" value="QYZ79514.1"/>
    <property type="molecule type" value="Genomic_DNA"/>
</dbReference>
<dbReference type="SUPFAM" id="SSF56228">
    <property type="entry name" value="Aldehyde ferredoxin oxidoreductase, N-terminal domain"/>
    <property type="match status" value="1"/>
</dbReference>
<dbReference type="Proteomes" id="UP000826709">
    <property type="component" value="Chromosome"/>
</dbReference>
<dbReference type="RefSeq" id="WP_220680822.1">
    <property type="nucleotide sequence ID" value="NZ_CP037968.1"/>
</dbReference>
<dbReference type="PANTHER" id="PTHR30038:SF0">
    <property type="entry name" value="TUNGSTEN-CONTAINING ALDEHYDE FERREDOXIN OXIDOREDUCTASE"/>
    <property type="match status" value="1"/>
</dbReference>
<keyword evidence="6" id="KW-0408">Iron</keyword>
<dbReference type="GO" id="GO:0051539">
    <property type="term" value="F:4 iron, 4 sulfur cluster binding"/>
    <property type="evidence" value="ECO:0007669"/>
    <property type="project" value="UniProtKB-KW"/>
</dbReference>
<keyword evidence="4" id="KW-0479">Metal-binding</keyword>
<dbReference type="InterPro" id="IPR013985">
    <property type="entry name" value="Ald_Fedxn_OxRdtase_dom3"/>
</dbReference>
<proteinExistence type="inferred from homology"/>
<dbReference type="SUPFAM" id="SSF48310">
    <property type="entry name" value="Aldehyde ferredoxin oxidoreductase, C-terminal domains"/>
    <property type="match status" value="1"/>
</dbReference>
<dbReference type="OrthoDB" id="30771at2157"/>
<comment type="cofactor">
    <cofactor evidence="8">
        <name>tungstopterin</name>
        <dbReference type="ChEBI" id="CHEBI:30402"/>
    </cofactor>
</comment>
<evidence type="ECO:0000256" key="1">
    <source>
        <dbReference type="ARBA" id="ARBA00001966"/>
    </source>
</evidence>
<dbReference type="GO" id="GO:0046872">
    <property type="term" value="F:metal ion binding"/>
    <property type="evidence" value="ECO:0007669"/>
    <property type="project" value="UniProtKB-KW"/>
</dbReference>
<name>A0A8G1EGT5_9EURY</name>
<dbReference type="InterPro" id="IPR036021">
    <property type="entry name" value="Tungsten_al_ferr_oxy-like_C"/>
</dbReference>
<evidence type="ECO:0000256" key="2">
    <source>
        <dbReference type="ARBA" id="ARBA00011032"/>
    </source>
</evidence>
<keyword evidence="11" id="KW-1185">Reference proteome</keyword>
<evidence type="ECO:0000259" key="9">
    <source>
        <dbReference type="SMART" id="SM00790"/>
    </source>
</evidence>
<evidence type="ECO:0000256" key="5">
    <source>
        <dbReference type="ARBA" id="ARBA00023002"/>
    </source>
</evidence>
<sequence length="602" mass="64581">MYGWTGTVLRVNLTEGTVKKEPLNKDFAENYIGGRGLGEKYFISEVDAAVDALSPENKLIFATGPLTGTMGISTGRYDVVAKGPLNNTLASSNSGGYFGPAIKYAGYDLIIFEGKAEKPVYLWINNDAVELRDASHLWGKTIYETDDAVKAETDPDAEVACIGPAGEKLVLFACIMNDKHRAAGRTGIGTVMGSKNLKALAVRGTGGIKVADKEGYLNAVRAARKKIAENPVTSQGLPTFGSNILVNIINESGALPTKNWREAYDPEADKISGETLSRDNLLHNKGCASCVIGCGRVAKAKGRFNEIGEGPEYESAWCFGSDCGIHDMDAVLKANFLCNELGMDTISLGSTIACAMELVDIGALEGEKTGCDLKFGNADAMVEITRATAYREGFGDEIAEGSFRLATKYGHPELSMTVKKQEMPAYDPRAVQGIGLEYATSNRGGCHVRGYTISPEILGLPMKMDPSVTEGKPEILKIFQDLTGALSASGTCLFASFAIGADEIAAELAAATGVEFTTEKVMEIGERIYNMERMFIVKNGYSGKDDALPPRLLNDPIPAGPAKGNVNHLPEMLPHYYEIRGWDVDGIPTQKKLEELGLADMA</sequence>
<comment type="similarity">
    <text evidence="2">Belongs to the AOR/FOR family.</text>
</comment>
<keyword evidence="5" id="KW-0560">Oxidoreductase</keyword>
<evidence type="ECO:0000313" key="11">
    <source>
        <dbReference type="Proteomes" id="UP000826709"/>
    </source>
</evidence>
<gene>
    <name evidence="10" type="ORF">E2N92_08770</name>
</gene>
<dbReference type="InterPro" id="IPR001203">
    <property type="entry name" value="OxRdtase_Ald_Fedxn_C"/>
</dbReference>
<dbReference type="InterPro" id="IPR013983">
    <property type="entry name" value="Ald_Fedxn_OxRdtase_N"/>
</dbReference>
<dbReference type="Pfam" id="PF02730">
    <property type="entry name" value="AFOR_N"/>
    <property type="match status" value="1"/>
</dbReference>
<feature type="domain" description="Aldehyde ferredoxin oxidoreductase N-terminal" evidence="9">
    <location>
        <begin position="4"/>
        <end position="206"/>
    </location>
</feature>
<dbReference type="SMART" id="SM00790">
    <property type="entry name" value="AFOR_N"/>
    <property type="match status" value="1"/>
</dbReference>
<evidence type="ECO:0000313" key="10">
    <source>
        <dbReference type="EMBL" id="QYZ79514.1"/>
    </source>
</evidence>
<evidence type="ECO:0000256" key="4">
    <source>
        <dbReference type="ARBA" id="ARBA00022723"/>
    </source>
</evidence>